<feature type="transmembrane region" description="Helical" evidence="1">
    <location>
        <begin position="150"/>
        <end position="176"/>
    </location>
</feature>
<evidence type="ECO:0000256" key="1">
    <source>
        <dbReference type="SAM" id="Phobius"/>
    </source>
</evidence>
<proteinExistence type="predicted"/>
<dbReference type="Proteomes" id="UP000722485">
    <property type="component" value="Unassembled WGS sequence"/>
</dbReference>
<keyword evidence="1" id="KW-0812">Transmembrane</keyword>
<keyword evidence="3" id="KW-1185">Reference proteome</keyword>
<dbReference type="EMBL" id="JAANBB010000005">
    <property type="protein sequence ID" value="KAF7557448.1"/>
    <property type="molecule type" value="Genomic_DNA"/>
</dbReference>
<organism evidence="2 3">
    <name type="scientific">Cylindrodendrum hubeiense</name>
    <dbReference type="NCBI Taxonomy" id="595255"/>
    <lineage>
        <taxon>Eukaryota</taxon>
        <taxon>Fungi</taxon>
        <taxon>Dikarya</taxon>
        <taxon>Ascomycota</taxon>
        <taxon>Pezizomycotina</taxon>
        <taxon>Sordariomycetes</taxon>
        <taxon>Hypocreomycetidae</taxon>
        <taxon>Hypocreales</taxon>
        <taxon>Nectriaceae</taxon>
        <taxon>Cylindrodendrum</taxon>
    </lineage>
</organism>
<dbReference type="Gene3D" id="1.20.58.340">
    <property type="entry name" value="Magnesium transport protein CorA, transmembrane region"/>
    <property type="match status" value="1"/>
</dbReference>
<protein>
    <recommendedName>
        <fullName evidence="4">Ankyrin repeat protein</fullName>
    </recommendedName>
</protein>
<evidence type="ECO:0000313" key="3">
    <source>
        <dbReference type="Proteomes" id="UP000722485"/>
    </source>
</evidence>
<evidence type="ECO:0008006" key="4">
    <source>
        <dbReference type="Google" id="ProtNLM"/>
    </source>
</evidence>
<evidence type="ECO:0000313" key="2">
    <source>
        <dbReference type="EMBL" id="KAF7557448.1"/>
    </source>
</evidence>
<sequence length="245" mass="27946">MLPSSRLGGPGLTPEEAYFIILQQIKQRRRDEWDTRRAVDLVNDLVNLNDELHSWRTHVDDQLHFLSWLRKDSITLEKHYETDGSTDETRAEVEGPVARVDRAIKVIQKRRDEFENIFLESNRVLEALFRLRTIQQNELATSADRTNKTIVMFTIVSLIFMPLTFLTSYFAILPLLEGESTNETSVQSSTGHQVATFWSIGAPLTVGIACFAVAAAFRRNILFFLSILLGFESRAAVMHEADKMA</sequence>
<accession>A0A9P5LD59</accession>
<dbReference type="OrthoDB" id="341259at2759"/>
<name>A0A9P5LD59_9HYPO</name>
<comment type="caution">
    <text evidence="2">The sequence shown here is derived from an EMBL/GenBank/DDBJ whole genome shotgun (WGS) entry which is preliminary data.</text>
</comment>
<keyword evidence="1" id="KW-0472">Membrane</keyword>
<reference evidence="2" key="1">
    <citation type="submission" date="2020-03" db="EMBL/GenBank/DDBJ databases">
        <title>Draft Genome Sequence of Cylindrodendrum hubeiense.</title>
        <authorList>
            <person name="Buettner E."/>
            <person name="Kellner H."/>
        </authorList>
    </citation>
    <scope>NUCLEOTIDE SEQUENCE</scope>
    <source>
        <strain evidence="2">IHI 201604</strain>
    </source>
</reference>
<gene>
    <name evidence="2" type="ORF">G7Z17_g651</name>
</gene>
<dbReference type="AlphaFoldDB" id="A0A9P5LD59"/>
<feature type="transmembrane region" description="Helical" evidence="1">
    <location>
        <begin position="196"/>
        <end position="217"/>
    </location>
</feature>
<keyword evidence="1" id="KW-1133">Transmembrane helix</keyword>